<keyword evidence="3" id="KW-1185">Reference proteome</keyword>
<reference evidence="3" key="1">
    <citation type="submission" date="2024-04" db="EMBL/GenBank/DDBJ databases">
        <authorList>
            <person name="Shaw F."/>
            <person name="Minotto A."/>
        </authorList>
    </citation>
    <scope>NUCLEOTIDE SEQUENCE [LARGE SCALE GENOMIC DNA]</scope>
</reference>
<organism evidence="2 3">
    <name type="scientific">Somion occarium</name>
    <dbReference type="NCBI Taxonomy" id="3059160"/>
    <lineage>
        <taxon>Eukaryota</taxon>
        <taxon>Fungi</taxon>
        <taxon>Dikarya</taxon>
        <taxon>Basidiomycota</taxon>
        <taxon>Agaricomycotina</taxon>
        <taxon>Agaricomycetes</taxon>
        <taxon>Polyporales</taxon>
        <taxon>Cerrenaceae</taxon>
        <taxon>Somion</taxon>
    </lineage>
</organism>
<feature type="region of interest" description="Disordered" evidence="1">
    <location>
        <begin position="1"/>
        <end position="25"/>
    </location>
</feature>
<evidence type="ECO:0000256" key="1">
    <source>
        <dbReference type="SAM" id="MobiDB-lite"/>
    </source>
</evidence>
<feature type="region of interest" description="Disordered" evidence="1">
    <location>
        <begin position="49"/>
        <end position="74"/>
    </location>
</feature>
<dbReference type="PANTHER" id="PTHR35871">
    <property type="entry name" value="EXPRESSED PROTEIN"/>
    <property type="match status" value="1"/>
</dbReference>
<dbReference type="InterPro" id="IPR036397">
    <property type="entry name" value="RNaseH_sf"/>
</dbReference>
<evidence type="ECO:0008006" key="4">
    <source>
        <dbReference type="Google" id="ProtNLM"/>
    </source>
</evidence>
<dbReference type="Gene3D" id="3.30.420.10">
    <property type="entry name" value="Ribonuclease H-like superfamily/Ribonuclease H"/>
    <property type="match status" value="1"/>
</dbReference>
<dbReference type="PANTHER" id="PTHR35871:SF1">
    <property type="entry name" value="CXC1-LIKE CYSTEINE CLUSTER ASSOCIATED WITH KDZ TRANSPOSASES DOMAIN-CONTAINING PROTEIN"/>
    <property type="match status" value="1"/>
</dbReference>
<dbReference type="Proteomes" id="UP001497453">
    <property type="component" value="Chromosome 10"/>
</dbReference>
<feature type="compositionally biased region" description="Polar residues" evidence="1">
    <location>
        <begin position="54"/>
        <end position="70"/>
    </location>
</feature>
<gene>
    <name evidence="2" type="ORF">GFSPODELE1_LOCUS1741</name>
</gene>
<evidence type="ECO:0000313" key="2">
    <source>
        <dbReference type="EMBL" id="CAL1697595.1"/>
    </source>
</evidence>
<feature type="region of interest" description="Disordered" evidence="1">
    <location>
        <begin position="93"/>
        <end position="123"/>
    </location>
</feature>
<accession>A0ABP1CPI1</accession>
<protein>
    <recommendedName>
        <fullName evidence="4">Transposase</fullName>
    </recommendedName>
</protein>
<proteinExistence type="predicted"/>
<evidence type="ECO:0000313" key="3">
    <source>
        <dbReference type="Proteomes" id="UP001497453"/>
    </source>
</evidence>
<dbReference type="EMBL" id="OZ037953">
    <property type="protein sequence ID" value="CAL1697595.1"/>
    <property type="molecule type" value="Genomic_DNA"/>
</dbReference>
<sequence length="750" mass="85452">MHKLTAQYQELEGPEVFSQERENFPRTPRSIRQRIGQTFAQVIQPASTWFHGSDQGSSPSPIPQNANHSESLSEELEPFYSFREALAREDITLPGSHLSPSDHVSGLGSECTGGETPSHSESLELNMPADMSSVNEAGSACPSCLSPTADSVEKERTYCPPPSINIADLAYRDLSDLLRPHRPKGKPGYKDCALGDVLQRKMREMQSLLAIYVNGKNELGWIDASLQAAIATGHSTSYGRTIRERTRSFINDRHCLPYTPMATWNKSSLELHGLKEGLVLHLQSLGKYIRALDIVEFCAEPSVQKKYGLEKTICLSTAQNWMHVLEYRWSKEPTGQFVDGHERADVVDYRQQTFLPRMEKLDEGTRRWDRSSWEEVAEPRPRDIPRRKTVYWYHDESTFYAHDRRKKRWVHKSEKAVPQPKGEGVSLMVSDFVSADYGWLHSPDGIKSARVYFHAGKNREGYFTNEDICTQTEEAMAIVKECYPNEDHVFIFDNATTHLARAPDALSARHMSQKTTLAHNPMFGVEVRDLDSNGKPQYDRSGEVLKKKIKMGPATYADGSPQCLYYPPDHTDPNKAGRFKGMAVLLEERGYKDMMKLRAQCKGFKCPPTRFDRSSPCCCRRLLYNEPDFVSVESILETLLRTGGYQAVFLPKFHCELNFIEQCWGASKREYRKYPMSSSLEDLDRNVATALETVSVKTMRRFYTRSHRFMDAYRKGLTGKQAAWATKQYHGHRVLPNSILDELELKGIEP</sequence>
<name>A0ABP1CPI1_9APHY</name>